<evidence type="ECO:0000313" key="2">
    <source>
        <dbReference type="Proteomes" id="UP001206924"/>
    </source>
</evidence>
<proteinExistence type="predicted"/>
<sequence>MIPEPDSAPVFLSSAALSAKIRGCLLGGALGDAAAAASGPASASSTSITADTQLALYSLDGLLEAIEWANQGVGADETACIWLAYLRWMRGRGLPLPENGPSPLPRPIDAEPLLQPAGTEGDADLDPDVLQALSTGEMGTRQRPLNTGVNTPAALVRSAPFGLLPYVETETVYKLALDAASLTHGHPSARHSAAVFASMVHGLLAPGAKLRSAATEALAQARANGVPELADRLQAVLDDDGGAGAAAAGTSGGTPTSEEALAIGLHAAQAVEDAADAAAGDGNLSAATGAAIRDAATAGGTPAAVVTGSLLGTRYGTLPETDLETLRERGVIEKLASGFVAATVAP</sequence>
<dbReference type="SUPFAM" id="SSF101478">
    <property type="entry name" value="ADP-ribosylglycohydrolase"/>
    <property type="match status" value="1"/>
</dbReference>
<comment type="caution">
    <text evidence="1">The sequence shown here is derived from an EMBL/GenBank/DDBJ whole genome shotgun (WGS) entry which is preliminary data.</text>
</comment>
<dbReference type="InterPro" id="IPR036705">
    <property type="entry name" value="Ribosyl_crysJ1_sf"/>
</dbReference>
<dbReference type="RefSeq" id="WP_255865225.1">
    <property type="nucleotide sequence ID" value="NZ_CP104263.1"/>
</dbReference>
<evidence type="ECO:0000313" key="1">
    <source>
        <dbReference type="EMBL" id="MCQ1949622.1"/>
    </source>
</evidence>
<dbReference type="Gene3D" id="1.10.4080.10">
    <property type="entry name" value="ADP-ribosylation/Crystallin J1"/>
    <property type="match status" value="1"/>
</dbReference>
<dbReference type="Proteomes" id="UP001206924">
    <property type="component" value="Unassembled WGS sequence"/>
</dbReference>
<dbReference type="InterPro" id="IPR005502">
    <property type="entry name" value="Ribosyl_crysJ1"/>
</dbReference>
<gene>
    <name evidence="1" type="ORF">NNX28_06710</name>
</gene>
<keyword evidence="2" id="KW-1185">Reference proteome</keyword>
<dbReference type="Pfam" id="PF03747">
    <property type="entry name" value="ADP_ribosyl_GH"/>
    <property type="match status" value="1"/>
</dbReference>
<accession>A0ABT1NPV2</accession>
<protein>
    <submittedName>
        <fullName evidence="1">ADP-ribosylglycohydrolase family protein</fullName>
    </submittedName>
</protein>
<reference evidence="1 2" key="1">
    <citation type="submission" date="2022-07" db="EMBL/GenBank/DDBJ databases">
        <title>Novel species in genus Arthrobacter.</title>
        <authorList>
            <person name="Liu Y."/>
        </authorList>
    </citation>
    <scope>NUCLEOTIDE SEQUENCE [LARGE SCALE GENOMIC DNA]</scope>
    <source>
        <strain evidence="2">zg-Y859</strain>
    </source>
</reference>
<dbReference type="EMBL" id="JANFLP010000007">
    <property type="protein sequence ID" value="MCQ1949622.1"/>
    <property type="molecule type" value="Genomic_DNA"/>
</dbReference>
<organism evidence="1 2">
    <name type="scientific">Arthrobacter jinronghuae</name>
    <dbReference type="NCBI Taxonomy" id="2964609"/>
    <lineage>
        <taxon>Bacteria</taxon>
        <taxon>Bacillati</taxon>
        <taxon>Actinomycetota</taxon>
        <taxon>Actinomycetes</taxon>
        <taxon>Micrococcales</taxon>
        <taxon>Micrococcaceae</taxon>
        <taxon>Arthrobacter</taxon>
    </lineage>
</organism>
<name>A0ABT1NPV2_9MICC</name>